<accession>A0ACC1HIV6</accession>
<evidence type="ECO:0000313" key="1">
    <source>
        <dbReference type="EMBL" id="KAJ1675053.1"/>
    </source>
</evidence>
<protein>
    <submittedName>
        <fullName evidence="1">Chromosome transmission fidelity protein 18</fullName>
    </submittedName>
</protein>
<comment type="caution">
    <text evidence="1">The sequence shown here is derived from an EMBL/GenBank/DDBJ whole genome shotgun (WGS) entry which is preliminary data.</text>
</comment>
<proteinExistence type="predicted"/>
<dbReference type="Proteomes" id="UP001145114">
    <property type="component" value="Unassembled WGS sequence"/>
</dbReference>
<reference evidence="1" key="1">
    <citation type="submission" date="2022-06" db="EMBL/GenBank/DDBJ databases">
        <title>Phylogenomic reconstructions and comparative analyses of Kickxellomycotina fungi.</title>
        <authorList>
            <person name="Reynolds N.K."/>
            <person name="Stajich J.E."/>
            <person name="Barry K."/>
            <person name="Grigoriev I.V."/>
            <person name="Crous P."/>
            <person name="Smith M.E."/>
        </authorList>
    </citation>
    <scope>NUCLEOTIDE SEQUENCE</scope>
    <source>
        <strain evidence="1">RSA 2271</strain>
    </source>
</reference>
<organism evidence="1 2">
    <name type="scientific">Spiromyces aspiralis</name>
    <dbReference type="NCBI Taxonomy" id="68401"/>
    <lineage>
        <taxon>Eukaryota</taxon>
        <taxon>Fungi</taxon>
        <taxon>Fungi incertae sedis</taxon>
        <taxon>Zoopagomycota</taxon>
        <taxon>Kickxellomycotina</taxon>
        <taxon>Kickxellomycetes</taxon>
        <taxon>Kickxellales</taxon>
        <taxon>Kickxellaceae</taxon>
        <taxon>Spiromyces</taxon>
    </lineage>
</organism>
<name>A0ACC1HIV6_9FUNG</name>
<sequence>MDKVMQGCFENYLDLGVRDPTHTKVASLTQKWLHFYDALNKTITRNPGLTSNLWEYLAIPLVAIHRACASPYGLSTGRFRYPNTPFEVRKRTQTTRNIIESLLYGARNPGTPFCWTPALAITDLVCWLVRILSPKLVTANLHLIKGEEQERLERLVDVMIDWGLTLVQSQAESGQFVYSLDPQKTKQKEEHLKKLFTPATASQTNVKMSKPTRDFFGRIIEEPSNADAAGSGGHSRKKTSQTAGDGTKDEGLRPSVWFYYNEGFSNAVRHVIKMSDLF</sequence>
<keyword evidence="2" id="KW-1185">Reference proteome</keyword>
<dbReference type="EMBL" id="JAMZIH010005516">
    <property type="protein sequence ID" value="KAJ1675053.1"/>
    <property type="molecule type" value="Genomic_DNA"/>
</dbReference>
<evidence type="ECO:0000313" key="2">
    <source>
        <dbReference type="Proteomes" id="UP001145114"/>
    </source>
</evidence>
<gene>
    <name evidence="1" type="primary">ctf18_1</name>
    <name evidence="1" type="ORF">EV182_002024</name>
</gene>